<organism evidence="2 3">
    <name type="scientific">Solanum tuberosum</name>
    <name type="common">Potato</name>
    <dbReference type="NCBI Taxonomy" id="4113"/>
    <lineage>
        <taxon>Eukaryota</taxon>
        <taxon>Viridiplantae</taxon>
        <taxon>Streptophyta</taxon>
        <taxon>Embryophyta</taxon>
        <taxon>Tracheophyta</taxon>
        <taxon>Spermatophyta</taxon>
        <taxon>Magnoliopsida</taxon>
        <taxon>eudicotyledons</taxon>
        <taxon>Gunneridae</taxon>
        <taxon>Pentapetalae</taxon>
        <taxon>asterids</taxon>
        <taxon>lamiids</taxon>
        <taxon>Solanales</taxon>
        <taxon>Solanaceae</taxon>
        <taxon>Solanoideae</taxon>
        <taxon>Solaneae</taxon>
        <taxon>Solanum</taxon>
    </lineage>
</organism>
<dbReference type="EnsemblPlants" id="PGSC0003DMT400077845">
    <property type="protein sequence ID" value="PGSC0003DMT400077845"/>
    <property type="gene ID" value="PGSC0003DMG400030282"/>
</dbReference>
<feature type="transmembrane region" description="Helical" evidence="1">
    <location>
        <begin position="7"/>
        <end position="24"/>
    </location>
</feature>
<dbReference type="Gramene" id="PGSC0003DMT400077845">
    <property type="protein sequence ID" value="PGSC0003DMT400077845"/>
    <property type="gene ID" value="PGSC0003DMG400030282"/>
</dbReference>
<dbReference type="PaxDb" id="4113-PGSC0003DMT400077845"/>
<feature type="transmembrane region" description="Helical" evidence="1">
    <location>
        <begin position="44"/>
        <end position="61"/>
    </location>
</feature>
<dbReference type="Proteomes" id="UP000011115">
    <property type="component" value="Unassembled WGS sequence"/>
</dbReference>
<keyword evidence="1" id="KW-0472">Membrane</keyword>
<keyword evidence="3" id="KW-1185">Reference proteome</keyword>
<accession>M1CYZ5</accession>
<evidence type="ECO:0008006" key="4">
    <source>
        <dbReference type="Google" id="ProtNLM"/>
    </source>
</evidence>
<evidence type="ECO:0000313" key="3">
    <source>
        <dbReference type="Proteomes" id="UP000011115"/>
    </source>
</evidence>
<evidence type="ECO:0000256" key="1">
    <source>
        <dbReference type="SAM" id="Phobius"/>
    </source>
</evidence>
<evidence type="ECO:0000313" key="2">
    <source>
        <dbReference type="EnsemblPlants" id="PGSC0003DMT400077845"/>
    </source>
</evidence>
<sequence>MQWRKEGCLGAVSMVVWVRGFGSVGRERGSFGWLFQWPLDGENGGVWVLIGVASGGFVCLVKKSKEMGSRGSWVVLVPRIRHVHQKNKRRL</sequence>
<name>M1CYZ5_SOLTU</name>
<reference evidence="3" key="1">
    <citation type="journal article" date="2011" name="Nature">
        <title>Genome sequence and analysis of the tuber crop potato.</title>
        <authorList>
            <consortium name="The Potato Genome Sequencing Consortium"/>
        </authorList>
    </citation>
    <scope>NUCLEOTIDE SEQUENCE [LARGE SCALE GENOMIC DNA]</scope>
    <source>
        <strain evidence="3">cv. DM1-3 516 R44</strain>
    </source>
</reference>
<dbReference type="InParanoid" id="M1CYZ5"/>
<dbReference type="AlphaFoldDB" id="M1CYZ5"/>
<proteinExistence type="predicted"/>
<keyword evidence="1" id="KW-0812">Transmembrane</keyword>
<keyword evidence="1" id="KW-1133">Transmembrane helix</keyword>
<dbReference type="HOGENOM" id="CLU_2431264_0_0_1"/>
<reference evidence="2" key="2">
    <citation type="submission" date="2015-06" db="UniProtKB">
        <authorList>
            <consortium name="EnsemblPlants"/>
        </authorList>
    </citation>
    <scope>IDENTIFICATION</scope>
    <source>
        <strain evidence="2">DM1-3 516 R44</strain>
    </source>
</reference>
<protein>
    <recommendedName>
        <fullName evidence="4">Transmembrane protein</fullName>
    </recommendedName>
</protein>